<feature type="region of interest" description="Disordered" evidence="1">
    <location>
        <begin position="43"/>
        <end position="67"/>
    </location>
</feature>
<gene>
    <name evidence="3" type="ORF">O3P69_003573</name>
</gene>
<feature type="signal peptide" evidence="2">
    <location>
        <begin position="1"/>
        <end position="18"/>
    </location>
</feature>
<evidence type="ECO:0000313" key="3">
    <source>
        <dbReference type="EMBL" id="KAK8399611.1"/>
    </source>
</evidence>
<reference evidence="3 4" key="1">
    <citation type="submission" date="2023-03" db="EMBL/GenBank/DDBJ databases">
        <title>High-quality genome of Scylla paramamosain provides insights in environmental adaptation.</title>
        <authorList>
            <person name="Zhang L."/>
        </authorList>
    </citation>
    <scope>NUCLEOTIDE SEQUENCE [LARGE SCALE GENOMIC DNA]</scope>
    <source>
        <strain evidence="3">LZ_2023a</strain>
        <tissue evidence="3">Muscle</tissue>
    </source>
</reference>
<evidence type="ECO:0000313" key="4">
    <source>
        <dbReference type="Proteomes" id="UP001487740"/>
    </source>
</evidence>
<dbReference type="Proteomes" id="UP001487740">
    <property type="component" value="Unassembled WGS sequence"/>
</dbReference>
<keyword evidence="2" id="KW-0732">Signal</keyword>
<keyword evidence="4" id="KW-1185">Reference proteome</keyword>
<protein>
    <submittedName>
        <fullName evidence="3">Uncharacterized protein</fullName>
    </submittedName>
</protein>
<proteinExistence type="predicted"/>
<name>A0AAW0UJF7_SCYPA</name>
<evidence type="ECO:0000256" key="1">
    <source>
        <dbReference type="SAM" id="MobiDB-lite"/>
    </source>
</evidence>
<dbReference type="AlphaFoldDB" id="A0AAW0UJF7"/>
<feature type="chain" id="PRO_5043609412" evidence="2">
    <location>
        <begin position="19"/>
        <end position="90"/>
    </location>
</feature>
<accession>A0AAW0UJF7</accession>
<evidence type="ECO:0000256" key="2">
    <source>
        <dbReference type="SAM" id="SignalP"/>
    </source>
</evidence>
<dbReference type="EMBL" id="JARAKH010000011">
    <property type="protein sequence ID" value="KAK8399611.1"/>
    <property type="molecule type" value="Genomic_DNA"/>
</dbReference>
<organism evidence="3 4">
    <name type="scientific">Scylla paramamosain</name>
    <name type="common">Mud crab</name>
    <dbReference type="NCBI Taxonomy" id="85552"/>
    <lineage>
        <taxon>Eukaryota</taxon>
        <taxon>Metazoa</taxon>
        <taxon>Ecdysozoa</taxon>
        <taxon>Arthropoda</taxon>
        <taxon>Crustacea</taxon>
        <taxon>Multicrustacea</taxon>
        <taxon>Malacostraca</taxon>
        <taxon>Eumalacostraca</taxon>
        <taxon>Eucarida</taxon>
        <taxon>Decapoda</taxon>
        <taxon>Pleocyemata</taxon>
        <taxon>Brachyura</taxon>
        <taxon>Eubrachyura</taxon>
        <taxon>Portunoidea</taxon>
        <taxon>Portunidae</taxon>
        <taxon>Portuninae</taxon>
        <taxon>Scylla</taxon>
    </lineage>
</organism>
<comment type="caution">
    <text evidence="3">The sequence shown here is derived from an EMBL/GenBank/DDBJ whole genome shotgun (WGS) entry which is preliminary data.</text>
</comment>
<sequence>MRFLLLLPTLITALLTHAMPKLVDDFTLKDEDAFEKIFESEVAPLQENSPQQQEKGRIEDRNVGGGARKCASDHVFICAGGKGGVRGAAV</sequence>